<protein>
    <submittedName>
        <fullName evidence="5">P-loop containing nucleoside triphosphate hydrolase protein</fullName>
    </submittedName>
</protein>
<dbReference type="GO" id="GO:0016787">
    <property type="term" value="F:hydrolase activity"/>
    <property type="evidence" value="ECO:0007669"/>
    <property type="project" value="UniProtKB-KW"/>
</dbReference>
<dbReference type="CDD" id="cd01428">
    <property type="entry name" value="ADK"/>
    <property type="match status" value="1"/>
</dbReference>
<dbReference type="Gene3D" id="3.40.50.300">
    <property type="entry name" value="P-loop containing nucleotide triphosphate hydrolases"/>
    <property type="match status" value="1"/>
</dbReference>
<dbReference type="Proteomes" id="UP000799779">
    <property type="component" value="Unassembled WGS sequence"/>
</dbReference>
<comment type="similarity">
    <text evidence="4">Belongs to the adenylate kinase family.</text>
</comment>
<dbReference type="OrthoDB" id="442176at2759"/>
<keyword evidence="6" id="KW-1185">Reference proteome</keyword>
<keyword evidence="5" id="KW-0378">Hydrolase</keyword>
<dbReference type="GO" id="GO:0006139">
    <property type="term" value="P:nucleobase-containing compound metabolic process"/>
    <property type="evidence" value="ECO:0007669"/>
    <property type="project" value="InterPro"/>
</dbReference>
<organism evidence="5 6">
    <name type="scientific">Amniculicola lignicola CBS 123094</name>
    <dbReference type="NCBI Taxonomy" id="1392246"/>
    <lineage>
        <taxon>Eukaryota</taxon>
        <taxon>Fungi</taxon>
        <taxon>Dikarya</taxon>
        <taxon>Ascomycota</taxon>
        <taxon>Pezizomycotina</taxon>
        <taxon>Dothideomycetes</taxon>
        <taxon>Pleosporomycetidae</taxon>
        <taxon>Pleosporales</taxon>
        <taxon>Amniculicolaceae</taxon>
        <taxon>Amniculicola</taxon>
    </lineage>
</organism>
<evidence type="ECO:0000256" key="3">
    <source>
        <dbReference type="ARBA" id="ARBA00022777"/>
    </source>
</evidence>
<keyword evidence="1 4" id="KW-0808">Transferase</keyword>
<dbReference type="EMBL" id="ML977584">
    <property type="protein sequence ID" value="KAF2001249.1"/>
    <property type="molecule type" value="Genomic_DNA"/>
</dbReference>
<evidence type="ECO:0000256" key="1">
    <source>
        <dbReference type="ARBA" id="ARBA00022679"/>
    </source>
</evidence>
<dbReference type="InterPro" id="IPR027417">
    <property type="entry name" value="P-loop_NTPase"/>
</dbReference>
<accession>A0A6A5WKA7</accession>
<keyword evidence="2" id="KW-0547">Nucleotide-binding</keyword>
<reference evidence="5" key="1">
    <citation type="journal article" date="2020" name="Stud. Mycol.">
        <title>101 Dothideomycetes genomes: a test case for predicting lifestyles and emergence of pathogens.</title>
        <authorList>
            <person name="Haridas S."/>
            <person name="Albert R."/>
            <person name="Binder M."/>
            <person name="Bloem J."/>
            <person name="Labutti K."/>
            <person name="Salamov A."/>
            <person name="Andreopoulos B."/>
            <person name="Baker S."/>
            <person name="Barry K."/>
            <person name="Bills G."/>
            <person name="Bluhm B."/>
            <person name="Cannon C."/>
            <person name="Castanera R."/>
            <person name="Culley D."/>
            <person name="Daum C."/>
            <person name="Ezra D."/>
            <person name="Gonzalez J."/>
            <person name="Henrissat B."/>
            <person name="Kuo A."/>
            <person name="Liang C."/>
            <person name="Lipzen A."/>
            <person name="Lutzoni F."/>
            <person name="Magnuson J."/>
            <person name="Mondo S."/>
            <person name="Nolan M."/>
            <person name="Ohm R."/>
            <person name="Pangilinan J."/>
            <person name="Park H.-J."/>
            <person name="Ramirez L."/>
            <person name="Alfaro M."/>
            <person name="Sun H."/>
            <person name="Tritt A."/>
            <person name="Yoshinaga Y."/>
            <person name="Zwiers L.-H."/>
            <person name="Turgeon B."/>
            <person name="Goodwin S."/>
            <person name="Spatafora J."/>
            <person name="Crous P."/>
            <person name="Grigoriev I."/>
        </authorList>
    </citation>
    <scope>NUCLEOTIDE SEQUENCE</scope>
    <source>
        <strain evidence="5">CBS 123094</strain>
    </source>
</reference>
<dbReference type="SUPFAM" id="SSF52540">
    <property type="entry name" value="P-loop containing nucleoside triphosphate hydrolases"/>
    <property type="match status" value="1"/>
</dbReference>
<gene>
    <name evidence="5" type="ORF">P154DRAFT_596888</name>
</gene>
<keyword evidence="3 4" id="KW-0418">Kinase</keyword>
<evidence type="ECO:0000256" key="2">
    <source>
        <dbReference type="ARBA" id="ARBA00022741"/>
    </source>
</evidence>
<dbReference type="GO" id="GO:0005524">
    <property type="term" value="F:ATP binding"/>
    <property type="evidence" value="ECO:0007669"/>
    <property type="project" value="InterPro"/>
</dbReference>
<dbReference type="Pfam" id="PF00406">
    <property type="entry name" value="ADK"/>
    <property type="match status" value="1"/>
</dbReference>
<dbReference type="PRINTS" id="PR00094">
    <property type="entry name" value="ADENYLTKNASE"/>
</dbReference>
<evidence type="ECO:0000313" key="6">
    <source>
        <dbReference type="Proteomes" id="UP000799779"/>
    </source>
</evidence>
<sequence length="203" mass="22587">MSTDTQVISVLGGPGAGKGTQCSLLQKTFRCAHFSVGDLLRAEAAKPNSPYRDIIQENMTMGRVGPKEITVDILRKNIQEATGSCAQTILLDGFPRKMDQANYFEETIGTIAIVLVFECPEEILVDRLLQRKRNDDDVETIRRRVRTFNTTTAEVLAKYEALGKVVRIDVVASVEDVFLRVQTALHKADICLDKRPGIDIDAY</sequence>
<dbReference type="PROSITE" id="PS00113">
    <property type="entry name" value="ADENYLATE_KINASE"/>
    <property type="match status" value="1"/>
</dbReference>
<name>A0A6A5WKA7_9PLEO</name>
<dbReference type="AlphaFoldDB" id="A0A6A5WKA7"/>
<dbReference type="HAMAP" id="MF_00235">
    <property type="entry name" value="Adenylate_kinase_Adk"/>
    <property type="match status" value="1"/>
</dbReference>
<dbReference type="InterPro" id="IPR033690">
    <property type="entry name" value="Adenylat_kinase_CS"/>
</dbReference>
<dbReference type="PANTHER" id="PTHR23359">
    <property type="entry name" value="NUCLEOTIDE KINASE"/>
    <property type="match status" value="1"/>
</dbReference>
<dbReference type="InterPro" id="IPR000850">
    <property type="entry name" value="Adenylat/UMP-CMP_kin"/>
</dbReference>
<evidence type="ECO:0000256" key="4">
    <source>
        <dbReference type="RuleBase" id="RU003330"/>
    </source>
</evidence>
<dbReference type="GO" id="GO:0019205">
    <property type="term" value="F:nucleobase-containing compound kinase activity"/>
    <property type="evidence" value="ECO:0007669"/>
    <property type="project" value="InterPro"/>
</dbReference>
<evidence type="ECO:0000313" key="5">
    <source>
        <dbReference type="EMBL" id="KAF2001249.1"/>
    </source>
</evidence>
<proteinExistence type="inferred from homology"/>